<dbReference type="GO" id="GO:0046872">
    <property type="term" value="F:metal ion binding"/>
    <property type="evidence" value="ECO:0007669"/>
    <property type="project" value="UniProtKB-KW"/>
</dbReference>
<dbReference type="Proteomes" id="UP000667802">
    <property type="component" value="Unassembled WGS sequence"/>
</dbReference>
<dbReference type="PROSITE" id="PS51393">
    <property type="entry name" value="LIPOXYGENASE_3"/>
    <property type="match status" value="1"/>
</dbReference>
<dbReference type="InterPro" id="IPR036226">
    <property type="entry name" value="LipOase_C_sf"/>
</dbReference>
<protein>
    <recommendedName>
        <fullName evidence="3">Lipoxygenase domain-containing protein</fullName>
    </recommendedName>
</protein>
<evidence type="ECO:0000313" key="4">
    <source>
        <dbReference type="EMBL" id="MDR9897675.1"/>
    </source>
</evidence>
<dbReference type="AlphaFoldDB" id="A0AAP5IEV1"/>
<feature type="domain" description="Lipoxygenase" evidence="3">
    <location>
        <begin position="189"/>
        <end position="393"/>
    </location>
</feature>
<comment type="caution">
    <text evidence="4">The sequence shown here is derived from an EMBL/GenBank/DDBJ whole genome shotgun (WGS) entry which is preliminary data.</text>
</comment>
<dbReference type="Pfam" id="PF00305">
    <property type="entry name" value="Lipoxygenase"/>
    <property type="match status" value="1"/>
</dbReference>
<accession>A0AAP5IEV1</accession>
<evidence type="ECO:0000256" key="2">
    <source>
        <dbReference type="ARBA" id="ARBA00023002"/>
    </source>
</evidence>
<dbReference type="PANTHER" id="PTHR11771">
    <property type="entry name" value="LIPOXYGENASE"/>
    <property type="match status" value="1"/>
</dbReference>
<dbReference type="InterPro" id="IPR000907">
    <property type="entry name" value="LipOase"/>
</dbReference>
<keyword evidence="2" id="KW-0560">Oxidoreductase</keyword>
<gene>
    <name evidence="4" type="ORF">G7B40_024345</name>
</gene>
<dbReference type="SUPFAM" id="SSF48484">
    <property type="entry name" value="Lipoxigenase"/>
    <property type="match status" value="1"/>
</dbReference>
<keyword evidence="1" id="KW-0479">Metal-binding</keyword>
<dbReference type="GO" id="GO:0034440">
    <property type="term" value="P:lipid oxidation"/>
    <property type="evidence" value="ECO:0007669"/>
    <property type="project" value="InterPro"/>
</dbReference>
<name>A0AAP5IEV1_9CYAN</name>
<dbReference type="GO" id="GO:0016702">
    <property type="term" value="F:oxidoreductase activity, acting on single donors with incorporation of molecular oxygen, incorporation of two atoms of oxygen"/>
    <property type="evidence" value="ECO:0007669"/>
    <property type="project" value="InterPro"/>
</dbReference>
<evidence type="ECO:0000256" key="1">
    <source>
        <dbReference type="ARBA" id="ARBA00022723"/>
    </source>
</evidence>
<organism evidence="4 5">
    <name type="scientific">Aetokthonos hydrillicola Thurmond2011</name>
    <dbReference type="NCBI Taxonomy" id="2712845"/>
    <lineage>
        <taxon>Bacteria</taxon>
        <taxon>Bacillati</taxon>
        <taxon>Cyanobacteriota</taxon>
        <taxon>Cyanophyceae</taxon>
        <taxon>Nostocales</taxon>
        <taxon>Hapalosiphonaceae</taxon>
        <taxon>Aetokthonos</taxon>
    </lineage>
</organism>
<reference evidence="5" key="1">
    <citation type="journal article" date="2021" name="Science">
        <title>Hunting the eagle killer: A cyanobacterial neurotoxin causes vacuolar myelinopathy.</title>
        <authorList>
            <person name="Breinlinger S."/>
            <person name="Phillips T.J."/>
            <person name="Haram B.N."/>
            <person name="Mares J."/>
            <person name="Martinez Yerena J.A."/>
            <person name="Hrouzek P."/>
            <person name="Sobotka R."/>
            <person name="Henderson W.M."/>
            <person name="Schmieder P."/>
            <person name="Williams S.M."/>
            <person name="Lauderdale J.D."/>
            <person name="Wilde H.D."/>
            <person name="Gerrin W."/>
            <person name="Kust A."/>
            <person name="Washington J.W."/>
            <person name="Wagner C."/>
            <person name="Geier B."/>
            <person name="Liebeke M."/>
            <person name="Enke H."/>
            <person name="Niedermeyer T.H.J."/>
            <person name="Wilde S.B."/>
        </authorList>
    </citation>
    <scope>NUCLEOTIDE SEQUENCE [LARGE SCALE GENOMIC DNA]</scope>
    <source>
        <strain evidence="5">Thurmond2011</strain>
    </source>
</reference>
<sequence>MSQKQQIQPDGVVDLGVEKQPPPEQLFPYFGIQKQDLPRFDPNHKLPPRVVPKPRLIANIGLNTIPAKEAPPLKLLGISGVTEIIQQFATPQIMPANLTRCRPDKFSDTFFVERRLNGFNPGKFNRVQNKPWQYIIRFDCSKHKVKPSGILPSVIEARFVLEGKSLQVHSIQYELNQKTITNSPRDSEWEWAKRLFRSAEFVFQETQAHLGRTHLNIEQYAMAYYRNVNNNPIKLLLEPHFEGLLNINLLGNSIIFGPSGVIPQASALDEKQVELLLKEEVGRLNYHSWHPRTQTLKDFVANNFFDRAALAAWGIIEKYVESFFESQEKHIRDLWPEIEGMSNDLVSHSILEPKYGTLKIADINDLKKLCIYVIYHSTFLHSWVNYKQYEDGGDTDYGTIGLWEPAYDPVAVAQKHIQQVLIVWTLSNVRYNPVMENGSPMLKELFWKSREEIQPGIPLESIMMSIHI</sequence>
<dbReference type="RefSeq" id="WP_208344104.1">
    <property type="nucleotide sequence ID" value="NZ_CAWQFN010000476.1"/>
</dbReference>
<evidence type="ECO:0000313" key="5">
    <source>
        <dbReference type="Proteomes" id="UP000667802"/>
    </source>
</evidence>
<evidence type="ECO:0000259" key="3">
    <source>
        <dbReference type="PROSITE" id="PS51393"/>
    </source>
</evidence>
<keyword evidence="5" id="KW-1185">Reference proteome</keyword>
<dbReference type="Gene3D" id="1.20.245.10">
    <property type="entry name" value="Lipoxygenase-1, Domain 5"/>
    <property type="match status" value="1"/>
</dbReference>
<proteinExistence type="predicted"/>
<dbReference type="InterPro" id="IPR013819">
    <property type="entry name" value="LipOase_C"/>
</dbReference>
<dbReference type="EMBL" id="JAALHA020000013">
    <property type="protein sequence ID" value="MDR9897675.1"/>
    <property type="molecule type" value="Genomic_DNA"/>
</dbReference>